<organism evidence="1">
    <name type="scientific">freshwater metagenome</name>
    <dbReference type="NCBI Taxonomy" id="449393"/>
    <lineage>
        <taxon>unclassified sequences</taxon>
        <taxon>metagenomes</taxon>
        <taxon>ecological metagenomes</taxon>
    </lineage>
</organism>
<dbReference type="EMBL" id="CAEZVQ010000049">
    <property type="protein sequence ID" value="CAB4634070.1"/>
    <property type="molecule type" value="Genomic_DNA"/>
</dbReference>
<dbReference type="InterPro" id="IPR031100">
    <property type="entry name" value="LOG_fam"/>
</dbReference>
<dbReference type="AlphaFoldDB" id="A0A6J6JB41"/>
<dbReference type="PANTHER" id="PTHR43393">
    <property type="entry name" value="CYTOKININ RIBOSIDE 5'-MONOPHOSPHATE PHOSPHORIBOHYDROLASE"/>
    <property type="match status" value="1"/>
</dbReference>
<name>A0A6J6JB41_9ZZZZ</name>
<gene>
    <name evidence="1" type="ORF">UFOPK2086_00526</name>
</gene>
<proteinExistence type="predicted"/>
<sequence>MSSNNERSEALARLNALFGGDSQVSVNNKMLDRLLMATVDLIESDASSLDFKIATTTLEEMTRAFDMFAPYRDKPKVSIFGSARTTPENPIYGLTARTAKALSDSGFMVVTGAGPGIMEAGMLGAGRENSIGVSIRLPFESGANSVIAGDEKYVSMRYFFTRKLMLVKESQAFLCMPGGFGTLDETFELLTLAQTAKSVPVPIVFLEVPGDPFWTPLMDTMEPLLRRHGLISDNDHTLYKIADSIDDAVNEIVGFYANYHSIRFVNDVMYLRMQREIPEEDFKALAAEFAFLAADGFIEQTAASGIEVKEADHPELFRVTMRYAGKGFASLRPFIDAINRY</sequence>
<dbReference type="GO" id="GO:0005829">
    <property type="term" value="C:cytosol"/>
    <property type="evidence" value="ECO:0007669"/>
    <property type="project" value="TreeGrafter"/>
</dbReference>
<protein>
    <submittedName>
        <fullName evidence="1">Unannotated protein</fullName>
    </submittedName>
</protein>
<evidence type="ECO:0000313" key="1">
    <source>
        <dbReference type="EMBL" id="CAB4634070.1"/>
    </source>
</evidence>
<dbReference type="SUPFAM" id="SSF102405">
    <property type="entry name" value="MCP/YpsA-like"/>
    <property type="match status" value="1"/>
</dbReference>
<dbReference type="PANTHER" id="PTHR43393:SF2">
    <property type="entry name" value="CYTOKININ RIBOSIDE 5'-MONOPHOSPHATE PHOSPHORIBOHYDROLASE"/>
    <property type="match status" value="1"/>
</dbReference>
<accession>A0A6J6JB41</accession>
<reference evidence="1" key="1">
    <citation type="submission" date="2020-05" db="EMBL/GenBank/DDBJ databases">
        <authorList>
            <person name="Chiriac C."/>
            <person name="Salcher M."/>
            <person name="Ghai R."/>
            <person name="Kavagutti S V."/>
        </authorList>
    </citation>
    <scope>NUCLEOTIDE SEQUENCE</scope>
</reference>
<dbReference type="InterPro" id="IPR052341">
    <property type="entry name" value="LOG_family_nucleotidases"/>
</dbReference>
<dbReference type="Gene3D" id="3.40.50.450">
    <property type="match status" value="1"/>
</dbReference>
<dbReference type="Pfam" id="PF03641">
    <property type="entry name" value="Lysine_decarbox"/>
    <property type="match status" value="1"/>
</dbReference>